<accession>B1YDF6</accession>
<dbReference type="KEGG" id="tne:Tneu_0882"/>
<keyword evidence="2" id="KW-1185">Reference proteome</keyword>
<dbReference type="EMBL" id="CP001014">
    <property type="protein sequence ID" value="ACB39819.1"/>
    <property type="molecule type" value="Genomic_DNA"/>
</dbReference>
<proteinExistence type="predicted"/>
<sequence length="112" mass="13067">MDVVKTMRYKFVRYCVNRAYASMDLSGVPAEVLNVFDDVVNQIRDLERYFTSVDAIARALRADLPERLKTLKERDPKLAQTFMKKVVENCQELEEVADSKIMEYLQEILKSL</sequence>
<protein>
    <submittedName>
        <fullName evidence="1">Uncharacterized protein</fullName>
    </submittedName>
</protein>
<dbReference type="eggNOG" id="arCOG05696">
    <property type="taxonomic scope" value="Archaea"/>
</dbReference>
<dbReference type="GeneID" id="6166278"/>
<gene>
    <name evidence="1" type="ordered locus">Tneu_0882</name>
</gene>
<evidence type="ECO:0000313" key="1">
    <source>
        <dbReference type="EMBL" id="ACB39819.1"/>
    </source>
</evidence>
<dbReference type="RefSeq" id="WP_012350239.1">
    <property type="nucleotide sequence ID" value="NC_010525.1"/>
</dbReference>
<dbReference type="AlphaFoldDB" id="B1YDF6"/>
<dbReference type="Proteomes" id="UP000001694">
    <property type="component" value="Chromosome"/>
</dbReference>
<dbReference type="HOGENOM" id="CLU_2091428_0_0_2"/>
<name>B1YDF6_PYRNV</name>
<dbReference type="OrthoDB" id="25061at2157"/>
<evidence type="ECO:0000313" key="2">
    <source>
        <dbReference type="Proteomes" id="UP000001694"/>
    </source>
</evidence>
<organism evidence="1 2">
    <name type="scientific">Pyrobaculum neutrophilum (strain DSM 2338 / JCM 9278 / NBRC 100436 / V24Sta)</name>
    <name type="common">Thermoproteus neutrophilus</name>
    <dbReference type="NCBI Taxonomy" id="444157"/>
    <lineage>
        <taxon>Archaea</taxon>
        <taxon>Thermoproteota</taxon>
        <taxon>Thermoprotei</taxon>
        <taxon>Thermoproteales</taxon>
        <taxon>Thermoproteaceae</taxon>
        <taxon>Pyrobaculum</taxon>
    </lineage>
</organism>
<dbReference type="STRING" id="444157.Tneu_0882"/>
<reference evidence="1" key="1">
    <citation type="submission" date="2008-03" db="EMBL/GenBank/DDBJ databases">
        <title>Complete sequence of Thermoproteus neutrophilus V24Sta.</title>
        <authorList>
            <consortium name="US DOE Joint Genome Institute"/>
            <person name="Copeland A."/>
            <person name="Lucas S."/>
            <person name="Lapidus A."/>
            <person name="Glavina del Rio T."/>
            <person name="Dalin E."/>
            <person name="Tice H."/>
            <person name="Bruce D."/>
            <person name="Goodwin L."/>
            <person name="Pitluck S."/>
            <person name="Sims D."/>
            <person name="Brettin T."/>
            <person name="Detter J.C."/>
            <person name="Han C."/>
            <person name="Kuske C.R."/>
            <person name="Schmutz J."/>
            <person name="Larimer F."/>
            <person name="Land M."/>
            <person name="Hauser L."/>
            <person name="Kyrpides N."/>
            <person name="Mikhailova N."/>
            <person name="Biddle J.F."/>
            <person name="Zhang Z."/>
            <person name="Fitz-Gibbon S.T."/>
            <person name="Lowe T.M."/>
            <person name="Saltikov C."/>
            <person name="House C.H."/>
            <person name="Richardson P."/>
        </authorList>
    </citation>
    <scope>NUCLEOTIDE SEQUENCE [LARGE SCALE GENOMIC DNA]</scope>
    <source>
        <strain evidence="1">V24Sta</strain>
    </source>
</reference>